<dbReference type="AlphaFoldDB" id="A0A3R7Z828"/>
<evidence type="ECO:0000256" key="9">
    <source>
        <dbReference type="SAM" id="MobiDB-lite"/>
    </source>
</evidence>
<evidence type="ECO:0000313" key="12">
    <source>
        <dbReference type="EMBL" id="RQM21736.1"/>
    </source>
</evidence>
<keyword evidence="4" id="KW-0378">Hydrolase</keyword>
<dbReference type="GO" id="GO:0005634">
    <property type="term" value="C:nucleus"/>
    <property type="evidence" value="ECO:0007669"/>
    <property type="project" value="UniProtKB-SubCell"/>
</dbReference>
<dbReference type="PANTHER" id="PTHR45797">
    <property type="entry name" value="RAD54-LIKE"/>
    <property type="match status" value="1"/>
</dbReference>
<keyword evidence="3" id="KW-0547">Nucleotide-binding</keyword>
<evidence type="ECO:0000259" key="11">
    <source>
        <dbReference type="PROSITE" id="PS51194"/>
    </source>
</evidence>
<feature type="compositionally biased region" description="Acidic residues" evidence="9">
    <location>
        <begin position="53"/>
        <end position="63"/>
    </location>
</feature>
<dbReference type="Gene3D" id="3.40.50.10810">
    <property type="entry name" value="Tandem AAA-ATPase domain"/>
    <property type="match status" value="1"/>
</dbReference>
<dbReference type="EMBL" id="MZMZ02003408">
    <property type="protein sequence ID" value="RQM21736.1"/>
    <property type="molecule type" value="Genomic_DNA"/>
</dbReference>
<dbReference type="GO" id="GO:0005524">
    <property type="term" value="F:ATP binding"/>
    <property type="evidence" value="ECO:0007669"/>
    <property type="project" value="UniProtKB-KW"/>
</dbReference>
<protein>
    <recommendedName>
        <fullName evidence="14">Helicase ATP-binding domain-containing protein</fullName>
    </recommendedName>
</protein>
<dbReference type="GO" id="GO:0003677">
    <property type="term" value="F:DNA binding"/>
    <property type="evidence" value="ECO:0007669"/>
    <property type="project" value="UniProtKB-KW"/>
</dbReference>
<dbReference type="SMART" id="SM00487">
    <property type="entry name" value="DEXDc"/>
    <property type="match status" value="1"/>
</dbReference>
<evidence type="ECO:0000256" key="6">
    <source>
        <dbReference type="ARBA" id="ARBA00022840"/>
    </source>
</evidence>
<dbReference type="InterPro" id="IPR038718">
    <property type="entry name" value="SNF2-like_sf"/>
</dbReference>
<dbReference type="Pfam" id="PF00271">
    <property type="entry name" value="Helicase_C"/>
    <property type="match status" value="1"/>
</dbReference>
<dbReference type="InterPro" id="IPR044574">
    <property type="entry name" value="ARIP4-like"/>
</dbReference>
<dbReference type="PANTHER" id="PTHR45797:SF1">
    <property type="entry name" value="HELICASE ARIP4"/>
    <property type="match status" value="1"/>
</dbReference>
<dbReference type="CDD" id="cd18007">
    <property type="entry name" value="DEXHc_ATRX-like"/>
    <property type="match status" value="1"/>
</dbReference>
<dbReference type="GO" id="GO:0016887">
    <property type="term" value="F:ATP hydrolysis activity"/>
    <property type="evidence" value="ECO:0007669"/>
    <property type="project" value="InterPro"/>
</dbReference>
<evidence type="ECO:0000259" key="10">
    <source>
        <dbReference type="PROSITE" id="PS51192"/>
    </source>
</evidence>
<accession>A0A3R7Z828</accession>
<organism evidence="12 13">
    <name type="scientific">Aphanomyces astaci</name>
    <name type="common">Crayfish plague agent</name>
    <dbReference type="NCBI Taxonomy" id="112090"/>
    <lineage>
        <taxon>Eukaryota</taxon>
        <taxon>Sar</taxon>
        <taxon>Stramenopiles</taxon>
        <taxon>Oomycota</taxon>
        <taxon>Saprolegniomycetes</taxon>
        <taxon>Saprolegniales</taxon>
        <taxon>Verrucalvaceae</taxon>
        <taxon>Aphanomyces</taxon>
    </lineage>
</organism>
<keyword evidence="6" id="KW-0067">ATP-binding</keyword>
<keyword evidence="7" id="KW-0238">DNA-binding</keyword>
<dbReference type="Gene3D" id="3.40.50.300">
    <property type="entry name" value="P-loop containing nucleotide triphosphate hydrolases"/>
    <property type="match status" value="1"/>
</dbReference>
<keyword evidence="5" id="KW-0347">Helicase</keyword>
<evidence type="ECO:0000313" key="13">
    <source>
        <dbReference type="Proteomes" id="UP000284702"/>
    </source>
</evidence>
<feature type="region of interest" description="Disordered" evidence="9">
    <location>
        <begin position="53"/>
        <end position="104"/>
    </location>
</feature>
<comment type="similarity">
    <text evidence="2">Belongs to the SNF2/RAD54 helicase family.</text>
</comment>
<dbReference type="InterPro" id="IPR049730">
    <property type="entry name" value="SNF2/RAD54-like_C"/>
</dbReference>
<evidence type="ECO:0000256" key="5">
    <source>
        <dbReference type="ARBA" id="ARBA00022806"/>
    </source>
</evidence>
<reference evidence="12" key="1">
    <citation type="submission" date="2018-07" db="EMBL/GenBank/DDBJ databases">
        <title>Annotation of Aphanomyces astaci genome assembly.</title>
        <authorList>
            <person name="Studholme D.J."/>
        </authorList>
    </citation>
    <scope>NUCLEOTIDE SEQUENCE [LARGE SCALE GENOMIC DNA]</scope>
    <source>
        <strain evidence="12">Pc</strain>
    </source>
</reference>
<evidence type="ECO:0000256" key="1">
    <source>
        <dbReference type="ARBA" id="ARBA00004123"/>
    </source>
</evidence>
<evidence type="ECO:0000256" key="7">
    <source>
        <dbReference type="ARBA" id="ARBA00023125"/>
    </source>
</evidence>
<dbReference type="Proteomes" id="UP000284702">
    <property type="component" value="Unassembled WGS sequence"/>
</dbReference>
<evidence type="ECO:0000256" key="4">
    <source>
        <dbReference type="ARBA" id="ARBA00022801"/>
    </source>
</evidence>
<keyword evidence="13" id="KW-1185">Reference proteome</keyword>
<evidence type="ECO:0008006" key="14">
    <source>
        <dbReference type="Google" id="ProtNLM"/>
    </source>
</evidence>
<dbReference type="VEuPathDB" id="FungiDB:H257_15526"/>
<dbReference type="SUPFAM" id="SSF52540">
    <property type="entry name" value="P-loop containing nucleoside triphosphate hydrolases"/>
    <property type="match status" value="2"/>
</dbReference>
<sequence length="1017" mass="114500">MEVLADISDLLVDALPPPTPAADAAAPLGFLDDLMPSDVNDLPPPEYAQDEQVEIDDEDDDDGVERVAEPPYIPEIAQWSSDDDFEEVEEEETKSKNSKGRKKRRIAEIIDEEDLEQDTILARNEEQARAKLFKADETPTSFGRTEDGRVCLNPLPDGTIPTGAVGAADAPVLVDDYISSKLKPHQVKGIRFLWSHISSGPKGFGCILADFMGLGKTLQVITTVHSFLNVMTVYDDDTSSEYAKYNTALILAPAICVRNWESEFTKWLSARQLARLQLTTLEADKSISERLNAILVMVMGYEMYRNIVLQATGVEKMRGKTTADLQRRMKDALACLCAPGPDLIVLDEGHRIRDAKSKLVKALSHVETRRRIILTGYPIQNHMKEYWTMVNFARPNYLGTLQEFKNRFVDPIENGQFEDSSDVDIVLSRKRTFILTKELSTLVLRRDAGYLHRQLPAKHEFVLLCKLSPLQVRIYKAFLRDGVPRNPSSGKIDVLGGYHISLAIVNHPDVLDIEAVEAVVRTMGHRLSFAEPLFGPDYSKGIVEHSGKMVLLLHILRECRRIGDRITVFSQSIPTLNAIQTMLDVYNETKKEYERINALRIDGSTPQALRFTRIAQFNDPDEEVDVILISTRAGGEGVNLCGGNRVVIFDVCWNPCHDAQSMCRSYRFGQAKPVYVYRIISAGTMEKKVYDLQVKKEGVSKRVVDNTALERKFQKLDVKKYFDIHDFKDAQTKLLKHDNNNSTTKSMFEENMDERCSALEQEEAWKENEISKAARGIRYYQVDSAASIKRVICTQCNQSNPVTDVDLENLSLECSECDTTLDLTDPDRIVTVSTKNHPEVAQMQYLHQLQQRQRELAMAAHQGTPLQPQAPSYAQQLEALMTRPLPSSLSNLVAAAAAAPYPPRGHPHPNPAYPAVISLADDAARPPQLHRRTRILFLRRGLDRSLVEDLRTRATRLDGVHFTVQLDTQTTDLVTGMSLEAALDWLKLPHLPPSVTLRPVAWLQHLVTSSSQQWHMN</sequence>
<feature type="domain" description="Helicase ATP-binding" evidence="10">
    <location>
        <begin position="197"/>
        <end position="396"/>
    </location>
</feature>
<dbReference type="CDD" id="cd18793">
    <property type="entry name" value="SF2_C_SNF"/>
    <property type="match status" value="1"/>
</dbReference>
<proteinExistence type="inferred from homology"/>
<dbReference type="InterPro" id="IPR014001">
    <property type="entry name" value="Helicase_ATP-bd"/>
</dbReference>
<dbReference type="GO" id="GO:0004386">
    <property type="term" value="F:helicase activity"/>
    <property type="evidence" value="ECO:0007669"/>
    <property type="project" value="UniProtKB-KW"/>
</dbReference>
<dbReference type="InterPro" id="IPR027417">
    <property type="entry name" value="P-loop_NTPase"/>
</dbReference>
<evidence type="ECO:0000256" key="2">
    <source>
        <dbReference type="ARBA" id="ARBA00007025"/>
    </source>
</evidence>
<dbReference type="PROSITE" id="PS51194">
    <property type="entry name" value="HELICASE_CTER"/>
    <property type="match status" value="1"/>
</dbReference>
<evidence type="ECO:0000256" key="3">
    <source>
        <dbReference type="ARBA" id="ARBA00022741"/>
    </source>
</evidence>
<dbReference type="Pfam" id="PF00176">
    <property type="entry name" value="SNF2-rel_dom"/>
    <property type="match status" value="1"/>
</dbReference>
<dbReference type="InterPro" id="IPR001650">
    <property type="entry name" value="Helicase_C-like"/>
</dbReference>
<feature type="compositionally biased region" description="Acidic residues" evidence="9">
    <location>
        <begin position="81"/>
        <end position="92"/>
    </location>
</feature>
<keyword evidence="8" id="KW-0539">Nucleus</keyword>
<dbReference type="PROSITE" id="PS51192">
    <property type="entry name" value="HELICASE_ATP_BIND_1"/>
    <property type="match status" value="1"/>
</dbReference>
<feature type="domain" description="Helicase C-terminal" evidence="11">
    <location>
        <begin position="551"/>
        <end position="717"/>
    </location>
</feature>
<dbReference type="SMART" id="SM00490">
    <property type="entry name" value="HELICc"/>
    <property type="match status" value="1"/>
</dbReference>
<name>A0A3R7Z828_APHAT</name>
<evidence type="ECO:0000256" key="8">
    <source>
        <dbReference type="ARBA" id="ARBA00023242"/>
    </source>
</evidence>
<comment type="subcellular location">
    <subcellularLocation>
        <location evidence="1">Nucleus</location>
    </subcellularLocation>
</comment>
<gene>
    <name evidence="12" type="ORF">B5M09_006986</name>
</gene>
<comment type="caution">
    <text evidence="12">The sequence shown here is derived from an EMBL/GenBank/DDBJ whole genome shotgun (WGS) entry which is preliminary data.</text>
</comment>
<dbReference type="InterPro" id="IPR000330">
    <property type="entry name" value="SNF2_N"/>
</dbReference>